<organism evidence="2 3">
    <name type="scientific">Oryza meyeriana var. granulata</name>
    <dbReference type="NCBI Taxonomy" id="110450"/>
    <lineage>
        <taxon>Eukaryota</taxon>
        <taxon>Viridiplantae</taxon>
        <taxon>Streptophyta</taxon>
        <taxon>Embryophyta</taxon>
        <taxon>Tracheophyta</taxon>
        <taxon>Spermatophyta</taxon>
        <taxon>Magnoliopsida</taxon>
        <taxon>Liliopsida</taxon>
        <taxon>Poales</taxon>
        <taxon>Poaceae</taxon>
        <taxon>BOP clade</taxon>
        <taxon>Oryzoideae</taxon>
        <taxon>Oryzeae</taxon>
        <taxon>Oryzinae</taxon>
        <taxon>Oryza</taxon>
        <taxon>Oryza meyeriana</taxon>
    </lineage>
</organism>
<accession>A0A6G1D978</accession>
<gene>
    <name evidence="2" type="ORF">E2562_024737</name>
</gene>
<keyword evidence="3" id="KW-1185">Reference proteome</keyword>
<comment type="caution">
    <text evidence="2">The sequence shown here is derived from an EMBL/GenBank/DDBJ whole genome shotgun (WGS) entry which is preliminary data.</text>
</comment>
<evidence type="ECO:0000256" key="1">
    <source>
        <dbReference type="SAM" id="MobiDB-lite"/>
    </source>
</evidence>
<sequence length="187" mass="19531">MGPAIYLPYNLHGRKLYGPETAIRPKRHWLRPIKLLPFPTSGAAEAEAELSGAGEEATATAMAAAASRPSAPFLGADPAIHETSQTAYVSPLALLKILVHAARESPVSAMGVLLWKEVDGFSVRVSTPSPCRAAPSGSSPRPSTAATSTACSPCSSKPTGDEPALIFLGSCSWFFCLFSTSCLGGNW</sequence>
<dbReference type="OrthoDB" id="10390344at2759"/>
<evidence type="ECO:0000313" key="2">
    <source>
        <dbReference type="EMBL" id="KAF0908323.1"/>
    </source>
</evidence>
<dbReference type="AlphaFoldDB" id="A0A6G1D978"/>
<reference evidence="2 3" key="1">
    <citation type="submission" date="2019-11" db="EMBL/GenBank/DDBJ databases">
        <title>Whole genome sequence of Oryza granulata.</title>
        <authorList>
            <person name="Li W."/>
        </authorList>
    </citation>
    <scope>NUCLEOTIDE SEQUENCE [LARGE SCALE GENOMIC DNA]</scope>
    <source>
        <strain evidence="3">cv. Menghai</strain>
        <tissue evidence="2">Leaf</tissue>
    </source>
</reference>
<proteinExistence type="predicted"/>
<feature type="region of interest" description="Disordered" evidence="1">
    <location>
        <begin position="128"/>
        <end position="156"/>
    </location>
</feature>
<dbReference type="EMBL" id="SPHZ02000007">
    <property type="protein sequence ID" value="KAF0908323.1"/>
    <property type="molecule type" value="Genomic_DNA"/>
</dbReference>
<protein>
    <submittedName>
        <fullName evidence="2">Uncharacterized protein</fullName>
    </submittedName>
</protein>
<evidence type="ECO:0000313" key="3">
    <source>
        <dbReference type="Proteomes" id="UP000479710"/>
    </source>
</evidence>
<dbReference type="Gene3D" id="3.40.140.10">
    <property type="entry name" value="Cytidine Deaminase, domain 2"/>
    <property type="match status" value="1"/>
</dbReference>
<name>A0A6G1D978_9ORYZ</name>
<dbReference type="Proteomes" id="UP000479710">
    <property type="component" value="Unassembled WGS sequence"/>
</dbReference>